<evidence type="ECO:0000256" key="11">
    <source>
        <dbReference type="PROSITE-ProRule" id="PRU00043"/>
    </source>
</evidence>
<dbReference type="GO" id="GO:0007156">
    <property type="term" value="P:homophilic cell adhesion via plasma membrane adhesion molecules"/>
    <property type="evidence" value="ECO:0007669"/>
    <property type="project" value="InterPro"/>
</dbReference>
<dbReference type="PANTHER" id="PTHR24028">
    <property type="entry name" value="CADHERIN-87A"/>
    <property type="match status" value="1"/>
</dbReference>
<dbReference type="FunFam" id="2.60.40.60:FF:000004">
    <property type="entry name" value="Protocadherin 1 gamma 2"/>
    <property type="match status" value="1"/>
</dbReference>
<proteinExistence type="predicted"/>
<evidence type="ECO:0000256" key="10">
    <source>
        <dbReference type="ARBA" id="ARBA00023180"/>
    </source>
</evidence>
<keyword evidence="14" id="KW-1185">Reference proteome</keyword>
<dbReference type="AlphaFoldDB" id="V8NAV8"/>
<keyword evidence="5" id="KW-0677">Repeat</keyword>
<dbReference type="PANTHER" id="PTHR24028:SF73">
    <property type="entry name" value="PROTOCADHERIN GAMMA-B3-RELATED"/>
    <property type="match status" value="1"/>
</dbReference>
<dbReference type="OrthoDB" id="6252479at2759"/>
<evidence type="ECO:0000259" key="12">
    <source>
        <dbReference type="PROSITE" id="PS50268"/>
    </source>
</evidence>
<gene>
    <name evidence="13" type="primary">PCDHGB6</name>
    <name evidence="13" type="ORF">L345_15042</name>
</gene>
<keyword evidence="8" id="KW-1133">Transmembrane helix</keyword>
<dbReference type="SUPFAM" id="SSF49313">
    <property type="entry name" value="Cadherin-like"/>
    <property type="match status" value="1"/>
</dbReference>
<comment type="subcellular location">
    <subcellularLocation>
        <location evidence="1">Cell membrane</location>
        <topology evidence="1">Single-pass type I membrane protein</topology>
    </subcellularLocation>
</comment>
<keyword evidence="7" id="KW-0130">Cell adhesion</keyword>
<keyword evidence="6 11" id="KW-0106">Calcium</keyword>
<sequence>MVPRSAEADYLVTKVVAVDADSGHNAWLSYQLIQATELAFLTFGSHTGEIRTARTFMERDAVKQRLVLLVKDNGQPTLSASITLNLVFAENFLEALPKMKNQLSNSDYQSDLQFYLALALL</sequence>
<dbReference type="CDD" id="cd11304">
    <property type="entry name" value="Cadherin_repeat"/>
    <property type="match status" value="1"/>
</dbReference>
<evidence type="ECO:0000313" key="14">
    <source>
        <dbReference type="Proteomes" id="UP000018936"/>
    </source>
</evidence>
<name>V8NAV8_OPHHA</name>
<dbReference type="PROSITE" id="PS50268">
    <property type="entry name" value="CADHERIN_2"/>
    <property type="match status" value="1"/>
</dbReference>
<dbReference type="GO" id="GO:0005886">
    <property type="term" value="C:plasma membrane"/>
    <property type="evidence" value="ECO:0007669"/>
    <property type="project" value="UniProtKB-SubCell"/>
</dbReference>
<keyword evidence="3" id="KW-0812">Transmembrane</keyword>
<keyword evidence="9" id="KW-0472">Membrane</keyword>
<evidence type="ECO:0000256" key="3">
    <source>
        <dbReference type="ARBA" id="ARBA00022692"/>
    </source>
</evidence>
<evidence type="ECO:0000256" key="7">
    <source>
        <dbReference type="ARBA" id="ARBA00022889"/>
    </source>
</evidence>
<dbReference type="Proteomes" id="UP000018936">
    <property type="component" value="Unassembled WGS sequence"/>
</dbReference>
<evidence type="ECO:0000256" key="6">
    <source>
        <dbReference type="ARBA" id="ARBA00022837"/>
    </source>
</evidence>
<evidence type="ECO:0000256" key="9">
    <source>
        <dbReference type="ARBA" id="ARBA00023136"/>
    </source>
</evidence>
<evidence type="ECO:0000256" key="5">
    <source>
        <dbReference type="ARBA" id="ARBA00022737"/>
    </source>
</evidence>
<reference evidence="13 14" key="1">
    <citation type="journal article" date="2013" name="Proc. Natl. Acad. Sci. U.S.A.">
        <title>The king cobra genome reveals dynamic gene evolution and adaptation in the snake venom system.</title>
        <authorList>
            <person name="Vonk F.J."/>
            <person name="Casewell N.R."/>
            <person name="Henkel C.V."/>
            <person name="Heimberg A.M."/>
            <person name="Jansen H.J."/>
            <person name="McCleary R.J."/>
            <person name="Kerkkamp H.M."/>
            <person name="Vos R.A."/>
            <person name="Guerreiro I."/>
            <person name="Calvete J.J."/>
            <person name="Wuster W."/>
            <person name="Woods A.E."/>
            <person name="Logan J.M."/>
            <person name="Harrison R.A."/>
            <person name="Castoe T.A."/>
            <person name="de Koning A.P."/>
            <person name="Pollock D.D."/>
            <person name="Yandell M."/>
            <person name="Calderon D."/>
            <person name="Renjifo C."/>
            <person name="Currier R.B."/>
            <person name="Salgado D."/>
            <person name="Pla D."/>
            <person name="Sanz L."/>
            <person name="Hyder A.S."/>
            <person name="Ribeiro J.M."/>
            <person name="Arntzen J.W."/>
            <person name="van den Thillart G.E."/>
            <person name="Boetzer M."/>
            <person name="Pirovano W."/>
            <person name="Dirks R.P."/>
            <person name="Spaink H.P."/>
            <person name="Duboule D."/>
            <person name="McGlinn E."/>
            <person name="Kini R.M."/>
            <person name="Richardson M.K."/>
        </authorList>
    </citation>
    <scope>NUCLEOTIDE SEQUENCE</scope>
    <source>
        <tissue evidence="13">Blood</tissue>
    </source>
</reference>
<evidence type="ECO:0000256" key="8">
    <source>
        <dbReference type="ARBA" id="ARBA00022989"/>
    </source>
</evidence>
<keyword evidence="2" id="KW-1003">Cell membrane</keyword>
<accession>V8NAV8</accession>
<dbReference type="GO" id="GO:0005509">
    <property type="term" value="F:calcium ion binding"/>
    <property type="evidence" value="ECO:0007669"/>
    <property type="project" value="UniProtKB-UniRule"/>
</dbReference>
<dbReference type="InterPro" id="IPR015919">
    <property type="entry name" value="Cadherin-like_sf"/>
</dbReference>
<evidence type="ECO:0000256" key="4">
    <source>
        <dbReference type="ARBA" id="ARBA00022729"/>
    </source>
</evidence>
<evidence type="ECO:0000313" key="13">
    <source>
        <dbReference type="EMBL" id="ETE59225.1"/>
    </source>
</evidence>
<keyword evidence="10" id="KW-0325">Glycoprotein</keyword>
<dbReference type="Gene3D" id="2.60.40.60">
    <property type="entry name" value="Cadherins"/>
    <property type="match status" value="1"/>
</dbReference>
<evidence type="ECO:0000256" key="1">
    <source>
        <dbReference type="ARBA" id="ARBA00004251"/>
    </source>
</evidence>
<dbReference type="EMBL" id="AZIM01005739">
    <property type="protein sequence ID" value="ETE59225.1"/>
    <property type="molecule type" value="Genomic_DNA"/>
</dbReference>
<comment type="caution">
    <text evidence="13">The sequence shown here is derived from an EMBL/GenBank/DDBJ whole genome shotgun (WGS) entry which is preliminary data.</text>
</comment>
<protein>
    <submittedName>
        <fullName evidence="13">Protocadherin gamma-B6</fullName>
    </submittedName>
</protein>
<feature type="domain" description="Cadherin" evidence="12">
    <location>
        <begin position="2"/>
        <end position="99"/>
    </location>
</feature>
<organism evidence="13 14">
    <name type="scientific">Ophiophagus hannah</name>
    <name type="common">King cobra</name>
    <name type="synonym">Naja hannah</name>
    <dbReference type="NCBI Taxonomy" id="8665"/>
    <lineage>
        <taxon>Eukaryota</taxon>
        <taxon>Metazoa</taxon>
        <taxon>Chordata</taxon>
        <taxon>Craniata</taxon>
        <taxon>Vertebrata</taxon>
        <taxon>Euteleostomi</taxon>
        <taxon>Lepidosauria</taxon>
        <taxon>Squamata</taxon>
        <taxon>Bifurcata</taxon>
        <taxon>Unidentata</taxon>
        <taxon>Episquamata</taxon>
        <taxon>Toxicofera</taxon>
        <taxon>Serpentes</taxon>
        <taxon>Colubroidea</taxon>
        <taxon>Elapidae</taxon>
        <taxon>Elapinae</taxon>
        <taxon>Ophiophagus</taxon>
    </lineage>
</organism>
<feature type="non-terminal residue" evidence="13">
    <location>
        <position position="1"/>
    </location>
</feature>
<dbReference type="InterPro" id="IPR050174">
    <property type="entry name" value="Protocadherin/Cadherin-CA"/>
</dbReference>
<dbReference type="InterPro" id="IPR002126">
    <property type="entry name" value="Cadherin-like_dom"/>
</dbReference>
<keyword evidence="4" id="KW-0732">Signal</keyword>
<evidence type="ECO:0000256" key="2">
    <source>
        <dbReference type="ARBA" id="ARBA00022475"/>
    </source>
</evidence>